<feature type="coiled-coil region" evidence="10">
    <location>
        <begin position="54"/>
        <end position="81"/>
    </location>
</feature>
<dbReference type="Pfam" id="PF00672">
    <property type="entry name" value="HAMP"/>
    <property type="match status" value="1"/>
</dbReference>
<dbReference type="CDD" id="cd06225">
    <property type="entry name" value="HAMP"/>
    <property type="match status" value="1"/>
</dbReference>
<dbReference type="GO" id="GO:0005886">
    <property type="term" value="C:plasma membrane"/>
    <property type="evidence" value="ECO:0007669"/>
    <property type="project" value="UniProtKB-SubCell"/>
</dbReference>
<dbReference type="OrthoDB" id="9776552at2"/>
<evidence type="ECO:0000256" key="11">
    <source>
        <dbReference type="SAM" id="Phobius"/>
    </source>
</evidence>
<dbReference type="InterPro" id="IPR003660">
    <property type="entry name" value="HAMP_dom"/>
</dbReference>
<feature type="domain" description="HAMP" evidence="12">
    <location>
        <begin position="330"/>
        <end position="382"/>
    </location>
</feature>
<name>A0A3A1VHH1_9BACL</name>
<dbReference type="SMART" id="SM00387">
    <property type="entry name" value="HATPase_c"/>
    <property type="match status" value="1"/>
</dbReference>
<keyword evidence="7 13" id="KW-0418">Kinase</keyword>
<dbReference type="InterPro" id="IPR003594">
    <property type="entry name" value="HATPase_dom"/>
</dbReference>
<reference evidence="13 14" key="1">
    <citation type="submission" date="2018-09" db="EMBL/GenBank/DDBJ databases">
        <title>Paenibacillus aracenensis nov. sp. isolated from a cave in southern Spain.</title>
        <authorList>
            <person name="Jurado V."/>
            <person name="Gutierrez-Patricio S."/>
            <person name="Gonzalez-Pimentel J.L."/>
            <person name="Miller A.Z."/>
            <person name="Laiz L."/>
            <person name="Saiz-Jimenez C."/>
        </authorList>
    </citation>
    <scope>NUCLEOTIDE SEQUENCE [LARGE SCALE GENOMIC DNA]</scope>
    <source>
        <strain evidence="13 14">DSM 22867</strain>
    </source>
</reference>
<evidence type="ECO:0000256" key="8">
    <source>
        <dbReference type="ARBA" id="ARBA00023012"/>
    </source>
</evidence>
<dbReference type="SMART" id="SM00304">
    <property type="entry name" value="HAMP"/>
    <property type="match status" value="1"/>
</dbReference>
<dbReference type="PROSITE" id="PS50885">
    <property type="entry name" value="HAMP"/>
    <property type="match status" value="1"/>
</dbReference>
<accession>A0A3A1VHH1</accession>
<organism evidence="13 14">
    <name type="scientific">Paenibacillus nanensis</name>
    <dbReference type="NCBI Taxonomy" id="393251"/>
    <lineage>
        <taxon>Bacteria</taxon>
        <taxon>Bacillati</taxon>
        <taxon>Bacillota</taxon>
        <taxon>Bacilli</taxon>
        <taxon>Bacillales</taxon>
        <taxon>Paenibacillaceae</taxon>
        <taxon>Paenibacillus</taxon>
    </lineage>
</organism>
<comment type="caution">
    <text evidence="13">The sequence shown here is derived from an EMBL/GenBank/DDBJ whole genome shotgun (WGS) entry which is preliminary data.</text>
</comment>
<evidence type="ECO:0000256" key="5">
    <source>
        <dbReference type="ARBA" id="ARBA00022553"/>
    </source>
</evidence>
<evidence type="ECO:0000256" key="4">
    <source>
        <dbReference type="ARBA" id="ARBA00022475"/>
    </source>
</evidence>
<dbReference type="PANTHER" id="PTHR34220:SF7">
    <property type="entry name" value="SENSOR HISTIDINE KINASE YPDA"/>
    <property type="match status" value="1"/>
</dbReference>
<evidence type="ECO:0000256" key="7">
    <source>
        <dbReference type="ARBA" id="ARBA00022777"/>
    </source>
</evidence>
<dbReference type="GO" id="GO:0000155">
    <property type="term" value="F:phosphorelay sensor kinase activity"/>
    <property type="evidence" value="ECO:0007669"/>
    <property type="project" value="InterPro"/>
</dbReference>
<dbReference type="PRINTS" id="PR00344">
    <property type="entry name" value="BCTRLSENSOR"/>
</dbReference>
<evidence type="ECO:0000256" key="6">
    <source>
        <dbReference type="ARBA" id="ARBA00022679"/>
    </source>
</evidence>
<dbReference type="Gene3D" id="3.30.565.10">
    <property type="entry name" value="Histidine kinase-like ATPase, C-terminal domain"/>
    <property type="match status" value="1"/>
</dbReference>
<evidence type="ECO:0000259" key="12">
    <source>
        <dbReference type="PROSITE" id="PS50885"/>
    </source>
</evidence>
<sequence>MFRIEPSPWRRGLTAFSTSMNNIRTRRKLVLSYLLVVFLPVLVVGQLLTNTLREQSVNHAVEQAANNLKKIERQVEETLQIHEGVSNTIFFDKKLKEIVSREYASESEVFQAYRSYDSFTTYLELYKSIAGIRMYVNNETLLENWSIFRTDAQTASASWFQNGLESRGKIVWDYVPDPTRSNAKHLSLVRQVYNLDMSYIGMLVISVNPGVLNAILEQEPFETLIYTDRGEIVASNDKAWIGKPLQQFLQLEGELPREADGVRSIRFRDEPAKLLVESIEFAASADRLHIVSVIPETSIVRDARQVSLIAYTIVGASLLASCALILFFSAAISKRISVLSHDMRRVARGDLQHYSLVKGNDEIGQLSRHFNHMVANIGDLMRQVREVAESRHELEMKQKEIRFKMLANQVDPHFLFNALETVRMKAHCNGEGEIADIVKSIGALLRNNLEAGQGAVPFASEIELTRMYLEIQHFRFGSKLAYSLPNTNEVQDITILPLLLQPIVENAIVHGIERKIGSGFVDVSLDFEPGKLLVVIKDNGVGIEAGKLHDLVASLDDQEDDTGKRIGLRNVHQRMKLFYGQEYGLRLTSREGEGTTVIMTLPRGEQKHV</sequence>
<keyword evidence="14" id="KW-1185">Reference proteome</keyword>
<keyword evidence="10" id="KW-0175">Coiled coil</keyword>
<keyword evidence="6" id="KW-0808">Transferase</keyword>
<dbReference type="InterPro" id="IPR036890">
    <property type="entry name" value="HATPase_C_sf"/>
</dbReference>
<dbReference type="EC" id="2.7.13.3" evidence="3"/>
<keyword evidence="8" id="KW-0902">Two-component regulatory system</keyword>
<proteinExistence type="predicted"/>
<keyword evidence="5" id="KW-0597">Phosphoprotein</keyword>
<evidence type="ECO:0000256" key="2">
    <source>
        <dbReference type="ARBA" id="ARBA00004651"/>
    </source>
</evidence>
<keyword evidence="11" id="KW-0812">Transmembrane</keyword>
<evidence type="ECO:0000313" key="14">
    <source>
        <dbReference type="Proteomes" id="UP000266482"/>
    </source>
</evidence>
<dbReference type="PANTHER" id="PTHR34220">
    <property type="entry name" value="SENSOR HISTIDINE KINASE YPDA"/>
    <property type="match status" value="1"/>
</dbReference>
<dbReference type="EMBL" id="QXQA01000002">
    <property type="protein sequence ID" value="RIX59764.1"/>
    <property type="molecule type" value="Genomic_DNA"/>
</dbReference>
<evidence type="ECO:0000256" key="9">
    <source>
        <dbReference type="ARBA" id="ARBA00023136"/>
    </source>
</evidence>
<keyword evidence="11" id="KW-1133">Transmembrane helix</keyword>
<gene>
    <name evidence="13" type="ORF">D3P08_05585</name>
</gene>
<evidence type="ECO:0000256" key="10">
    <source>
        <dbReference type="SAM" id="Coils"/>
    </source>
</evidence>
<evidence type="ECO:0000313" key="13">
    <source>
        <dbReference type="EMBL" id="RIX59764.1"/>
    </source>
</evidence>
<feature type="transmembrane region" description="Helical" evidence="11">
    <location>
        <begin position="308"/>
        <end position="332"/>
    </location>
</feature>
<dbReference type="SUPFAM" id="SSF55874">
    <property type="entry name" value="ATPase domain of HSP90 chaperone/DNA topoisomerase II/histidine kinase"/>
    <property type="match status" value="1"/>
</dbReference>
<dbReference type="InterPro" id="IPR004358">
    <property type="entry name" value="Sig_transdc_His_kin-like_C"/>
</dbReference>
<keyword evidence="9 11" id="KW-0472">Membrane</keyword>
<evidence type="ECO:0000256" key="1">
    <source>
        <dbReference type="ARBA" id="ARBA00000085"/>
    </source>
</evidence>
<dbReference type="InterPro" id="IPR010559">
    <property type="entry name" value="Sig_transdc_His_kin_internal"/>
</dbReference>
<dbReference type="Pfam" id="PF06580">
    <property type="entry name" value="His_kinase"/>
    <property type="match status" value="1"/>
</dbReference>
<protein>
    <recommendedName>
        <fullName evidence="3">histidine kinase</fullName>
        <ecNumber evidence="3">2.7.13.3</ecNumber>
    </recommendedName>
</protein>
<dbReference type="AlphaFoldDB" id="A0A3A1VHH1"/>
<dbReference type="InterPro" id="IPR050640">
    <property type="entry name" value="Bact_2-comp_sensor_kinase"/>
</dbReference>
<dbReference type="Proteomes" id="UP000266482">
    <property type="component" value="Unassembled WGS sequence"/>
</dbReference>
<keyword evidence="4" id="KW-1003">Cell membrane</keyword>
<evidence type="ECO:0000256" key="3">
    <source>
        <dbReference type="ARBA" id="ARBA00012438"/>
    </source>
</evidence>
<comment type="catalytic activity">
    <reaction evidence="1">
        <text>ATP + protein L-histidine = ADP + protein N-phospho-L-histidine.</text>
        <dbReference type="EC" id="2.7.13.3"/>
    </reaction>
</comment>
<comment type="subcellular location">
    <subcellularLocation>
        <location evidence="2">Cell membrane</location>
        <topology evidence="2">Multi-pass membrane protein</topology>
    </subcellularLocation>
</comment>
<dbReference type="Gene3D" id="6.10.340.10">
    <property type="match status" value="1"/>
</dbReference>
<dbReference type="Pfam" id="PF02518">
    <property type="entry name" value="HATPase_c"/>
    <property type="match status" value="1"/>
</dbReference>
<dbReference type="SUPFAM" id="SSF158472">
    <property type="entry name" value="HAMP domain-like"/>
    <property type="match status" value="1"/>
</dbReference>